<evidence type="ECO:0000313" key="3">
    <source>
        <dbReference type="Proteomes" id="UP000190744"/>
    </source>
</evidence>
<dbReference type="PANTHER" id="PTHR43319:SF3">
    <property type="entry name" value="BETA-LACTAMASE-RELATED DOMAIN-CONTAINING PROTEIN"/>
    <property type="match status" value="1"/>
</dbReference>
<dbReference type="AlphaFoldDB" id="A0A1S9S0D5"/>
<reference evidence="3" key="1">
    <citation type="submission" date="2015-09" db="EMBL/GenBank/DDBJ databases">
        <authorList>
            <person name="Fill T.P."/>
            <person name="Baretta J.F."/>
            <person name="de Almeida L.G."/>
            <person name="Rocha M."/>
            <person name="de Souza D.H."/>
            <person name="Malavazi I."/>
            <person name="Cerdeira L.T."/>
            <person name="Hong H."/>
            <person name="Samborskyy M."/>
            <person name="de Vasconcelos A.T."/>
            <person name="Leadlay P."/>
            <person name="Rodrigues-Filho E."/>
        </authorList>
    </citation>
    <scope>NUCLEOTIDE SEQUENCE [LARGE SCALE GENOMIC DNA]</scope>
    <source>
        <strain evidence="3">LaBioMMi 136</strain>
    </source>
</reference>
<name>A0A1S9S0D5_PENBI</name>
<accession>A0A1S9S0D5</accession>
<protein>
    <submittedName>
        <fullName evidence="2">Uncharacterized protein</fullName>
    </submittedName>
</protein>
<proteinExistence type="predicted"/>
<sequence>MLKSNACGMVKIMLHRVQTQSDMLESWCTLWKRPRMKLRRFQDRNASAPTRWGSFGPQNDDKRSRPRISQVRDLLEQNILSEDELGASLCVNIDGQDTDNLWGIYAGRGHIISDLVLRVTGTRARGSIAQVLTGPLNADSSSLSLNSNRSRVAEIVAPAPSDPSPNFDMNGIAGRVMTTSLMQAELAMTMTFQDAEMASENGFRTANGIAQILSTISLGRIADGKKLLGHETVKLATTELIKGKDLVLGTNVRF</sequence>
<dbReference type="InterPro" id="IPR052907">
    <property type="entry name" value="Beta-lactamase/esterase"/>
</dbReference>
<feature type="region of interest" description="Disordered" evidence="1">
    <location>
        <begin position="42"/>
        <end position="66"/>
    </location>
</feature>
<evidence type="ECO:0000256" key="1">
    <source>
        <dbReference type="SAM" id="MobiDB-lite"/>
    </source>
</evidence>
<dbReference type="Proteomes" id="UP000190744">
    <property type="component" value="Unassembled WGS sequence"/>
</dbReference>
<dbReference type="PANTHER" id="PTHR43319">
    <property type="entry name" value="BETA-LACTAMASE-RELATED"/>
    <property type="match status" value="1"/>
</dbReference>
<dbReference type="InterPro" id="IPR012338">
    <property type="entry name" value="Beta-lactam/transpept-like"/>
</dbReference>
<evidence type="ECO:0000313" key="2">
    <source>
        <dbReference type="EMBL" id="OOQ91267.1"/>
    </source>
</evidence>
<dbReference type="SUPFAM" id="SSF56601">
    <property type="entry name" value="beta-lactamase/transpeptidase-like"/>
    <property type="match status" value="1"/>
</dbReference>
<comment type="caution">
    <text evidence="2">The sequence shown here is derived from an EMBL/GenBank/DDBJ whole genome shotgun (WGS) entry which is preliminary data.</text>
</comment>
<dbReference type="EMBL" id="LJBN01000013">
    <property type="protein sequence ID" value="OOQ91267.1"/>
    <property type="molecule type" value="Genomic_DNA"/>
</dbReference>
<gene>
    <name evidence="2" type="ORF">PEBR_01642</name>
</gene>
<organism evidence="2 3">
    <name type="scientific">Penicillium brasilianum</name>
    <dbReference type="NCBI Taxonomy" id="104259"/>
    <lineage>
        <taxon>Eukaryota</taxon>
        <taxon>Fungi</taxon>
        <taxon>Dikarya</taxon>
        <taxon>Ascomycota</taxon>
        <taxon>Pezizomycotina</taxon>
        <taxon>Eurotiomycetes</taxon>
        <taxon>Eurotiomycetidae</taxon>
        <taxon>Eurotiales</taxon>
        <taxon>Aspergillaceae</taxon>
        <taxon>Penicillium</taxon>
    </lineage>
</organism>
<dbReference type="Gene3D" id="3.40.710.10">
    <property type="entry name" value="DD-peptidase/beta-lactamase superfamily"/>
    <property type="match status" value="1"/>
</dbReference>